<name>A0A5C6UQ58_9SPHN</name>
<evidence type="ECO:0000313" key="8">
    <source>
        <dbReference type="Proteomes" id="UP000321129"/>
    </source>
</evidence>
<dbReference type="GO" id="GO:0015074">
    <property type="term" value="P:DNA integration"/>
    <property type="evidence" value="ECO:0007669"/>
    <property type="project" value="UniProtKB-KW"/>
</dbReference>
<dbReference type="InterPro" id="IPR050090">
    <property type="entry name" value="Tyrosine_recombinase_XerCD"/>
</dbReference>
<dbReference type="InterPro" id="IPR044068">
    <property type="entry name" value="CB"/>
</dbReference>
<dbReference type="GO" id="GO:0006310">
    <property type="term" value="P:DNA recombination"/>
    <property type="evidence" value="ECO:0007669"/>
    <property type="project" value="UniProtKB-KW"/>
</dbReference>
<feature type="domain" description="Core-binding (CB)" evidence="6">
    <location>
        <begin position="225"/>
        <end position="308"/>
    </location>
</feature>
<dbReference type="InterPro" id="IPR013762">
    <property type="entry name" value="Integrase-like_cat_sf"/>
</dbReference>
<dbReference type="InterPro" id="IPR011010">
    <property type="entry name" value="DNA_brk_join_enz"/>
</dbReference>
<dbReference type="EMBL" id="VOPY01000001">
    <property type="protein sequence ID" value="TXC74321.1"/>
    <property type="molecule type" value="Genomic_DNA"/>
</dbReference>
<gene>
    <name evidence="7" type="ORF">FSZ31_06390</name>
</gene>
<comment type="similarity">
    <text evidence="1">Belongs to the 'phage' integrase family.</text>
</comment>
<dbReference type="GO" id="GO:0003677">
    <property type="term" value="F:DNA binding"/>
    <property type="evidence" value="ECO:0007669"/>
    <property type="project" value="UniProtKB-UniRule"/>
</dbReference>
<dbReference type="Proteomes" id="UP000321129">
    <property type="component" value="Unassembled WGS sequence"/>
</dbReference>
<dbReference type="Gene3D" id="1.10.443.10">
    <property type="entry name" value="Intergrase catalytic core"/>
    <property type="match status" value="1"/>
</dbReference>
<dbReference type="RefSeq" id="WP_147122358.1">
    <property type="nucleotide sequence ID" value="NZ_VOPY01000001.1"/>
</dbReference>
<protein>
    <recommendedName>
        <fullName evidence="6">Core-binding (CB) domain-containing protein</fullName>
    </recommendedName>
</protein>
<dbReference type="Gene3D" id="1.10.150.130">
    <property type="match status" value="1"/>
</dbReference>
<dbReference type="InterPro" id="IPR046668">
    <property type="entry name" value="DUF6538"/>
</dbReference>
<reference evidence="7 8" key="1">
    <citation type="submission" date="2019-08" db="EMBL/GenBank/DDBJ databases">
        <title>Sphingorhabdus soil sp. nov., isolated from arctic soil.</title>
        <authorList>
            <person name="Liu Y."/>
        </authorList>
    </citation>
    <scope>NUCLEOTIDE SEQUENCE [LARGE SCALE GENOMIC DNA]</scope>
    <source>
        <strain evidence="7 8">D-2Q-5-6</strain>
    </source>
</reference>
<dbReference type="InterPro" id="IPR010998">
    <property type="entry name" value="Integrase_recombinase_N"/>
</dbReference>
<dbReference type="PANTHER" id="PTHR30349:SF41">
    <property type="entry name" value="INTEGRASE_RECOMBINASE PROTEIN MJ0367-RELATED"/>
    <property type="match status" value="1"/>
</dbReference>
<keyword evidence="2" id="KW-0229">DNA integration</keyword>
<dbReference type="Pfam" id="PF20172">
    <property type="entry name" value="DUF6538"/>
    <property type="match status" value="1"/>
</dbReference>
<dbReference type="PANTHER" id="PTHR30349">
    <property type="entry name" value="PHAGE INTEGRASE-RELATED"/>
    <property type="match status" value="1"/>
</dbReference>
<evidence type="ECO:0000256" key="4">
    <source>
        <dbReference type="ARBA" id="ARBA00023172"/>
    </source>
</evidence>
<evidence type="ECO:0000256" key="1">
    <source>
        <dbReference type="ARBA" id="ARBA00008857"/>
    </source>
</evidence>
<evidence type="ECO:0000256" key="5">
    <source>
        <dbReference type="PROSITE-ProRule" id="PRU01248"/>
    </source>
</evidence>
<evidence type="ECO:0000313" key="7">
    <source>
        <dbReference type="EMBL" id="TXC74321.1"/>
    </source>
</evidence>
<evidence type="ECO:0000256" key="2">
    <source>
        <dbReference type="ARBA" id="ARBA00022908"/>
    </source>
</evidence>
<keyword evidence="3 5" id="KW-0238">DNA-binding</keyword>
<accession>A0A5C6UQ58</accession>
<evidence type="ECO:0000259" key="6">
    <source>
        <dbReference type="PROSITE" id="PS51900"/>
    </source>
</evidence>
<keyword evidence="4" id="KW-0233">DNA recombination</keyword>
<dbReference type="PROSITE" id="PS51900">
    <property type="entry name" value="CB"/>
    <property type="match status" value="1"/>
</dbReference>
<organism evidence="7 8">
    <name type="scientific">Flavisphingopyxis soli</name>
    <dbReference type="NCBI Taxonomy" id="2601267"/>
    <lineage>
        <taxon>Bacteria</taxon>
        <taxon>Pseudomonadati</taxon>
        <taxon>Pseudomonadota</taxon>
        <taxon>Alphaproteobacteria</taxon>
        <taxon>Sphingomonadales</taxon>
        <taxon>Sphingopyxidaceae</taxon>
        <taxon>Flavisphingopyxis</taxon>
    </lineage>
</organism>
<dbReference type="AlphaFoldDB" id="A0A5C6UQ58"/>
<proteinExistence type="inferred from homology"/>
<dbReference type="SUPFAM" id="SSF56349">
    <property type="entry name" value="DNA breaking-rejoining enzymes"/>
    <property type="match status" value="1"/>
</dbReference>
<comment type="caution">
    <text evidence="7">The sequence shown here is derived from an EMBL/GenBank/DDBJ whole genome shotgun (WGS) entry which is preliminary data.</text>
</comment>
<evidence type="ECO:0000256" key="3">
    <source>
        <dbReference type="ARBA" id="ARBA00023125"/>
    </source>
</evidence>
<sequence>MKGVRGHRYLARRGDRLYYRRSVPDDVRLAFGGSGEVWKSLKTSELAVARTRLQKANEAFETRVAVARKEVAPAKIATAIYEPTKREIEVQVLSAFKNRLMRLRGVNKQDPKQIAAARIRLEDLKAFRRAVQGSRGLESDSAPLDVYWQGEALCDRLGWSLDHQGEKWHTLLDMVARSQIEVAEREIQFLEGRPATVCDSGFGPEELLRNEREEADCGATFGPPVSLSTLFEEYQLERKPSPATVKSFRAKVRSFIVFLGHEDARRVTKRDVALWRDHLLSEGGAAGKPLNVKTVRETYLSAIKTTLATGVGSGQLQENVASGVSVAGKKRAPKLRPNGFTDSEAKAILKATLAEHRTSLSDGRRLARRWLPWLCAYTGSRVDEMAQLRAEDVELIDDIWTIRITPEAGGTKDGSARVVALHPHLVDQGFPELTRARRGPIFYDPALARGGSSANRQSKKVGEHVARWVRGEVGVTDRGVRPNHGWRHRFKTLARDCRMVPEIRDYIQGHVPRTEGEAYGDTSPKATLTEIERIPWFDLGH</sequence>
<keyword evidence="8" id="KW-1185">Reference proteome</keyword>